<sequence>MEGAARGCRQPQASTSMPTFSCRSNYGCWTTHALADPANSPLEVTSLLGSALASNPDPASDCIFQGRDFHSSAPTEGLEWKSSNDWPLPTSCAEALSARSPVPFRIYTFLPATPFLPPRHSQPSLPICLFGLRPQSVGWEKEVITPRSALWKLALETAVFSCYAVFMDPEHALRNGIDNPQVLPRKDFCSGVASFSGGVWQGVVLHYCVSATPGREEKHPPIGEC</sequence>
<keyword evidence="2" id="KW-1185">Reference proteome</keyword>
<reference evidence="1 2" key="1">
    <citation type="submission" date="2024-04" db="EMBL/GenBank/DDBJ databases">
        <title>Phyllosticta paracitricarpa is synonymous to the EU quarantine fungus P. citricarpa based on phylogenomic analyses.</title>
        <authorList>
            <consortium name="Lawrence Berkeley National Laboratory"/>
            <person name="Van Ingen-Buijs V.A."/>
            <person name="Van Westerhoven A.C."/>
            <person name="Haridas S."/>
            <person name="Skiadas P."/>
            <person name="Martin F."/>
            <person name="Groenewald J.Z."/>
            <person name="Crous P.W."/>
            <person name="Seidl M.F."/>
        </authorList>
    </citation>
    <scope>NUCLEOTIDE SEQUENCE [LARGE SCALE GENOMIC DNA]</scope>
    <source>
        <strain evidence="1 2">CBS 123374</strain>
    </source>
</reference>
<dbReference type="Proteomes" id="UP001492380">
    <property type="component" value="Unassembled WGS sequence"/>
</dbReference>
<gene>
    <name evidence="1" type="ORF">HDK90DRAFT_490643</name>
</gene>
<accession>A0ABR1YHM5</accession>
<comment type="caution">
    <text evidence="1">The sequence shown here is derived from an EMBL/GenBank/DDBJ whole genome shotgun (WGS) entry which is preliminary data.</text>
</comment>
<proteinExistence type="predicted"/>
<evidence type="ECO:0000313" key="1">
    <source>
        <dbReference type="EMBL" id="KAK8230364.1"/>
    </source>
</evidence>
<evidence type="ECO:0000313" key="2">
    <source>
        <dbReference type="Proteomes" id="UP001492380"/>
    </source>
</evidence>
<dbReference type="EMBL" id="JBBWRZ010000008">
    <property type="protein sequence ID" value="KAK8230364.1"/>
    <property type="molecule type" value="Genomic_DNA"/>
</dbReference>
<name>A0ABR1YHM5_9PEZI</name>
<organism evidence="1 2">
    <name type="scientific">Phyllosticta capitalensis</name>
    <dbReference type="NCBI Taxonomy" id="121624"/>
    <lineage>
        <taxon>Eukaryota</taxon>
        <taxon>Fungi</taxon>
        <taxon>Dikarya</taxon>
        <taxon>Ascomycota</taxon>
        <taxon>Pezizomycotina</taxon>
        <taxon>Dothideomycetes</taxon>
        <taxon>Dothideomycetes incertae sedis</taxon>
        <taxon>Botryosphaeriales</taxon>
        <taxon>Phyllostictaceae</taxon>
        <taxon>Phyllosticta</taxon>
    </lineage>
</organism>
<protein>
    <submittedName>
        <fullName evidence="1">Uncharacterized protein</fullName>
    </submittedName>
</protein>